<keyword evidence="2" id="KW-0732">Signal</keyword>
<sequence>MNTSQQHHLIPLHLLLLLLLPCVLLVRPSESRRVTGIINLQKEARTPTTTTNNNNNININNNNINNNNNNGVSPRRLIVKSLVLSNGLDWGEWQSVEYCPDGSFAVSAEAK</sequence>
<feature type="region of interest" description="Disordered" evidence="1">
    <location>
        <begin position="47"/>
        <end position="68"/>
    </location>
</feature>
<proteinExistence type="predicted"/>
<accession>A0AAE1U8Y5</accession>
<feature type="chain" id="PRO_5042080345" evidence="2">
    <location>
        <begin position="32"/>
        <end position="111"/>
    </location>
</feature>
<comment type="caution">
    <text evidence="3">The sequence shown here is derived from an EMBL/GenBank/DDBJ whole genome shotgun (WGS) entry which is preliminary data.</text>
</comment>
<evidence type="ECO:0000313" key="4">
    <source>
        <dbReference type="Proteomes" id="UP001292094"/>
    </source>
</evidence>
<feature type="non-terminal residue" evidence="3">
    <location>
        <position position="111"/>
    </location>
</feature>
<dbReference type="EMBL" id="JAWZYT010001425">
    <property type="protein sequence ID" value="KAK4312291.1"/>
    <property type="molecule type" value="Genomic_DNA"/>
</dbReference>
<dbReference type="Proteomes" id="UP001292094">
    <property type="component" value="Unassembled WGS sequence"/>
</dbReference>
<dbReference type="AlphaFoldDB" id="A0AAE1U8Y5"/>
<organism evidence="3 4">
    <name type="scientific">Petrolisthes manimaculis</name>
    <dbReference type="NCBI Taxonomy" id="1843537"/>
    <lineage>
        <taxon>Eukaryota</taxon>
        <taxon>Metazoa</taxon>
        <taxon>Ecdysozoa</taxon>
        <taxon>Arthropoda</taxon>
        <taxon>Crustacea</taxon>
        <taxon>Multicrustacea</taxon>
        <taxon>Malacostraca</taxon>
        <taxon>Eumalacostraca</taxon>
        <taxon>Eucarida</taxon>
        <taxon>Decapoda</taxon>
        <taxon>Pleocyemata</taxon>
        <taxon>Anomura</taxon>
        <taxon>Galatheoidea</taxon>
        <taxon>Porcellanidae</taxon>
        <taxon>Petrolisthes</taxon>
    </lineage>
</organism>
<dbReference type="InterPro" id="IPR036706">
    <property type="entry name" value="VOMI_sf"/>
</dbReference>
<evidence type="ECO:0000313" key="3">
    <source>
        <dbReference type="EMBL" id="KAK4312291.1"/>
    </source>
</evidence>
<keyword evidence="4" id="KW-1185">Reference proteome</keyword>
<dbReference type="SUPFAM" id="SSF51092">
    <property type="entry name" value="Vitelline membrane outer protein-I (VMO-I)"/>
    <property type="match status" value="1"/>
</dbReference>
<gene>
    <name evidence="3" type="ORF">Pmani_016272</name>
</gene>
<name>A0AAE1U8Y5_9EUCA</name>
<evidence type="ECO:0000256" key="1">
    <source>
        <dbReference type="SAM" id="MobiDB-lite"/>
    </source>
</evidence>
<feature type="signal peptide" evidence="2">
    <location>
        <begin position="1"/>
        <end position="31"/>
    </location>
</feature>
<evidence type="ECO:0000256" key="2">
    <source>
        <dbReference type="SAM" id="SignalP"/>
    </source>
</evidence>
<protein>
    <submittedName>
        <fullName evidence="3">Uncharacterized protein</fullName>
    </submittedName>
</protein>
<reference evidence="3" key="1">
    <citation type="submission" date="2023-11" db="EMBL/GenBank/DDBJ databases">
        <title>Genome assemblies of two species of porcelain crab, Petrolisthes cinctipes and Petrolisthes manimaculis (Anomura: Porcellanidae).</title>
        <authorList>
            <person name="Angst P."/>
        </authorList>
    </citation>
    <scope>NUCLEOTIDE SEQUENCE</scope>
    <source>
        <strain evidence="3">PB745_02</strain>
        <tissue evidence="3">Gill</tissue>
    </source>
</reference>
<feature type="compositionally biased region" description="Low complexity" evidence="1">
    <location>
        <begin position="48"/>
        <end position="68"/>
    </location>
</feature>